<organism evidence="2 3">
    <name type="scientific">Thamnophis sirtalis</name>
    <dbReference type="NCBI Taxonomy" id="35019"/>
    <lineage>
        <taxon>Eukaryota</taxon>
        <taxon>Metazoa</taxon>
        <taxon>Chordata</taxon>
        <taxon>Craniata</taxon>
        <taxon>Vertebrata</taxon>
        <taxon>Euteleostomi</taxon>
        <taxon>Lepidosauria</taxon>
        <taxon>Squamata</taxon>
        <taxon>Bifurcata</taxon>
        <taxon>Unidentata</taxon>
        <taxon>Episquamata</taxon>
        <taxon>Toxicofera</taxon>
        <taxon>Serpentes</taxon>
        <taxon>Colubroidea</taxon>
        <taxon>Colubridae</taxon>
        <taxon>Natricinae</taxon>
        <taxon>Thamnophis</taxon>
    </lineage>
</organism>
<sequence>NSISEIADEVEMLSDSEEKGSEEESEDIEVLPEASQTTECFGEGVSKLSKLKERELRKLRKLDYSWASGL</sequence>
<proteinExistence type="predicted"/>
<feature type="compositionally biased region" description="Acidic residues" evidence="1">
    <location>
        <begin position="1"/>
        <end position="30"/>
    </location>
</feature>
<dbReference type="KEGG" id="tsr:106545648"/>
<evidence type="ECO:0000256" key="1">
    <source>
        <dbReference type="SAM" id="MobiDB-lite"/>
    </source>
</evidence>
<keyword evidence="2" id="KW-1185">Reference proteome</keyword>
<reference evidence="3" key="1">
    <citation type="submission" date="2025-08" db="UniProtKB">
        <authorList>
            <consortium name="RefSeq"/>
        </authorList>
    </citation>
    <scope>IDENTIFICATION</scope>
    <source>
        <tissue evidence="3">Skeletal muscle</tissue>
    </source>
</reference>
<feature type="non-terminal residue" evidence="3">
    <location>
        <position position="1"/>
    </location>
</feature>
<dbReference type="OrthoDB" id="4096at2759"/>
<dbReference type="Proteomes" id="UP000504617">
    <property type="component" value="Unplaced"/>
</dbReference>
<name>A0A6I9XVD1_9SAUR</name>
<evidence type="ECO:0000313" key="2">
    <source>
        <dbReference type="Proteomes" id="UP000504617"/>
    </source>
</evidence>
<protein>
    <submittedName>
        <fullName evidence="3">WD repeat-containing protein 75-like</fullName>
    </submittedName>
</protein>
<dbReference type="GeneID" id="106545648"/>
<evidence type="ECO:0000313" key="3">
    <source>
        <dbReference type="RefSeq" id="XP_013917756.1"/>
    </source>
</evidence>
<dbReference type="AlphaFoldDB" id="A0A6I9XVD1"/>
<gene>
    <name evidence="3" type="primary">LOC106545648</name>
</gene>
<accession>A0A6I9XVD1</accession>
<feature type="region of interest" description="Disordered" evidence="1">
    <location>
        <begin position="1"/>
        <end position="36"/>
    </location>
</feature>
<dbReference type="RefSeq" id="XP_013917756.1">
    <property type="nucleotide sequence ID" value="XM_014062281.1"/>
</dbReference>